<keyword evidence="6" id="KW-1185">Reference proteome</keyword>
<proteinExistence type="predicted"/>
<dbReference type="Proteomes" id="UP000216021">
    <property type="component" value="Unassembled WGS sequence"/>
</dbReference>
<gene>
    <name evidence="5" type="ORF">BMI79_07125</name>
</gene>
<keyword evidence="1" id="KW-0812">Transmembrane</keyword>
<sequence>MKTLSNPWRQASGTVLALAVLAAVGWLIWHYGDAVGLDSNGRKIQVLLLVTLLVAFVRLLPTLSGYIKRLRHRETGREQGVYPDKESRLAPLPVRSAWVSELRQTLRARYGFFWRRKVRILMLMGEPMQVDAIAPKLVSQQWLEGEGTVLLWGGAATGEPDRATLKSLRALRRRPLDGLVWVTDGYSPPPVGSTGAFTSALDGDVLDNIARSLVKRYELLGWQVPLYVWALQHSAWDQSTRVTQPVGCLLPPRCLPEELAASLATLPPQLIEQGTQQVLKDPRHDFLLRLADTLLQGGIERLQTGLAVFMNPYRPLPVAGVMFSLPLSGSGRTAPHSWGTDNSWQSLLESVKQLPAALLPKRVGFAWLKTVRWCLAVLMLAWGAGMVVSYMTNRTLISESAEQARLASDVKAPLAERLRNQQALQQTVAMLQYREARGAPWYARLGLNQNAVLLQSLWPWYERNNNLLIRDAAAEVLHGKLMGLIALQPDSPQRAQQAKVAYEQLKAYLMMARPDKADPALLSKILQAHWPTREGVPQGLWQAVAPSLLGFYAQNLPAHPEWKITADDNLVRDVRQILLKQLGVRNAEATLYQKMLQQVAKTRGDINLAQMVGDTDAELLFSTEMVVPGVFSRKAWENDVSVAIDKVVNQRRDEIDWVLSDSQHTPSSDLSPEALKARLTERYFTDFAGSWLEFLNSIEWKTANSLSDSIDQLTLMADVRQSPLIALMNTLAYEGKTGQTGAALSDSLVKSAKTLFNGNEQPAIDQDIGIKSPMDSTFGPLLALMDGKAGGQGNTNLSLQTFLTRVTRVRLKLQQVTNATDPQGMTQSLAQTVFQGKSIDLTDTRDYGSLVAASLGQEWSSFAQALFVQPMDQSWQQVLMPTAESLNSQWKGAIVDDWNSAFGGRYPFKNVASDASLPLLSQYLRADSGRIQRFLESRLAGVLHKEGSRWVPDSINAQGLSFNPAFLEAVNTLSHLADVVFTDGEAGMHFELRPETAGEVMQTDLIIDDQKLSYFNQMPNWKRFNWPADTSAPGATLSWVSTKAGTRLYADLPGAWGLIRLLDLAKVAPNPGVRSSFSLRWTAQDGLPLNYTLRTELDEGPLALLKLKGFVLPEQIFLTRPSAEAEQ</sequence>
<reference evidence="5 6" key="1">
    <citation type="submission" date="2016-11" db="EMBL/GenBank/DDBJ databases">
        <title>Rahnella oryzae sp. nov., isolated from rice root.</title>
        <authorList>
            <person name="Zhang X.-X."/>
            <person name="Zhang J."/>
        </authorList>
    </citation>
    <scope>NUCLEOTIDE SEQUENCE [LARGE SCALE GENOMIC DNA]</scope>
    <source>
        <strain evidence="5 6">J11-6</strain>
    </source>
</reference>
<dbReference type="Pfam" id="PF06761">
    <property type="entry name" value="IcmF-related"/>
    <property type="match status" value="1"/>
</dbReference>
<feature type="transmembrane region" description="Helical" evidence="1">
    <location>
        <begin position="12"/>
        <end position="32"/>
    </location>
</feature>
<dbReference type="STRING" id="2034155.BMI79_07125"/>
<feature type="domain" description="IcmF-related" evidence="3">
    <location>
        <begin position="423"/>
        <end position="734"/>
    </location>
</feature>
<evidence type="ECO:0000313" key="5">
    <source>
        <dbReference type="EMBL" id="OMQ24589.1"/>
    </source>
</evidence>
<evidence type="ECO:0000259" key="2">
    <source>
        <dbReference type="Pfam" id="PF06744"/>
    </source>
</evidence>
<name>A0A1S8CLL8_9GAMM</name>
<evidence type="ECO:0000259" key="4">
    <source>
        <dbReference type="Pfam" id="PF21070"/>
    </source>
</evidence>
<dbReference type="Pfam" id="PF06744">
    <property type="entry name" value="IcmF_C"/>
    <property type="match status" value="1"/>
</dbReference>
<dbReference type="InterPro" id="IPR053156">
    <property type="entry name" value="T6SS_TssM-like"/>
</dbReference>
<keyword evidence="1" id="KW-0472">Membrane</keyword>
<dbReference type="Pfam" id="PF21070">
    <property type="entry name" value="IcmF_helical"/>
    <property type="match status" value="1"/>
</dbReference>
<dbReference type="RefSeq" id="WP_076941471.1">
    <property type="nucleotide sequence ID" value="NZ_MOXD01000003.1"/>
</dbReference>
<dbReference type="EMBL" id="MOXD01000003">
    <property type="protein sequence ID" value="OMQ24589.1"/>
    <property type="molecule type" value="Genomic_DNA"/>
</dbReference>
<accession>A0A1S8CLL8</accession>
<feature type="domain" description="Type VI secretion system component TssM1 helical" evidence="4">
    <location>
        <begin position="881"/>
        <end position="986"/>
    </location>
</feature>
<dbReference type="OrthoDB" id="9758229at2"/>
<evidence type="ECO:0000256" key="1">
    <source>
        <dbReference type="SAM" id="Phobius"/>
    </source>
</evidence>
<organism evidence="5 6">
    <name type="scientific">Serratia oryzae</name>
    <dbReference type="NCBI Taxonomy" id="2034155"/>
    <lineage>
        <taxon>Bacteria</taxon>
        <taxon>Pseudomonadati</taxon>
        <taxon>Pseudomonadota</taxon>
        <taxon>Gammaproteobacteria</taxon>
        <taxon>Enterobacterales</taxon>
        <taxon>Yersiniaceae</taxon>
        <taxon>Serratia</taxon>
    </lineage>
</organism>
<feature type="domain" description="Type VI secretion system IcmF C-terminal" evidence="2">
    <location>
        <begin position="990"/>
        <end position="1096"/>
    </location>
</feature>
<protein>
    <submittedName>
        <fullName evidence="5">Type VI secretion protein VasK</fullName>
    </submittedName>
</protein>
<dbReference type="InterPro" id="IPR048677">
    <property type="entry name" value="TssM1_hel"/>
</dbReference>
<dbReference type="InterPro" id="IPR010623">
    <property type="entry name" value="IcmF_C"/>
</dbReference>
<comment type="caution">
    <text evidence="5">The sequence shown here is derived from an EMBL/GenBank/DDBJ whole genome shotgun (WGS) entry which is preliminary data.</text>
</comment>
<feature type="transmembrane region" description="Helical" evidence="1">
    <location>
        <begin position="44"/>
        <end position="67"/>
    </location>
</feature>
<feature type="transmembrane region" description="Helical" evidence="1">
    <location>
        <begin position="371"/>
        <end position="391"/>
    </location>
</feature>
<keyword evidence="1" id="KW-1133">Transmembrane helix</keyword>
<evidence type="ECO:0000259" key="3">
    <source>
        <dbReference type="Pfam" id="PF06761"/>
    </source>
</evidence>
<dbReference type="PANTHER" id="PTHR36153:SF1">
    <property type="entry name" value="TYPE VI SECRETION SYSTEM COMPONENT TSSM1"/>
    <property type="match status" value="1"/>
</dbReference>
<dbReference type="InterPro" id="IPR009612">
    <property type="entry name" value="IcmF-rel"/>
</dbReference>
<dbReference type="AlphaFoldDB" id="A0A1S8CLL8"/>
<dbReference type="PANTHER" id="PTHR36153">
    <property type="entry name" value="INNER MEMBRANE PROTEIN-RELATED"/>
    <property type="match status" value="1"/>
</dbReference>
<evidence type="ECO:0000313" key="6">
    <source>
        <dbReference type="Proteomes" id="UP000216021"/>
    </source>
</evidence>